<dbReference type="Proteomes" id="UP000661607">
    <property type="component" value="Unassembled WGS sequence"/>
</dbReference>
<protein>
    <recommendedName>
        <fullName evidence="4">Cysteinyl-tRNA ligase anticodon binding domain-containing protein</fullName>
    </recommendedName>
</protein>
<dbReference type="SUPFAM" id="SSF53448">
    <property type="entry name" value="Nucleotide-diphospho-sugar transferases"/>
    <property type="match status" value="1"/>
</dbReference>
<feature type="domain" description="Cysteinyl-tRNA ligase anticodon binding" evidence="4">
    <location>
        <begin position="5"/>
        <end position="47"/>
    </location>
</feature>
<reference evidence="5 6" key="1">
    <citation type="submission" date="2020-10" db="EMBL/GenBank/DDBJ databases">
        <title>Sequencing the genomes of 1000 actinobacteria strains.</title>
        <authorList>
            <person name="Klenk H.-P."/>
        </authorList>
    </citation>
    <scope>NUCLEOTIDE SEQUENCE [LARGE SCALE GENOMIC DNA]</scope>
    <source>
        <strain evidence="5 6">DSM 43748</strain>
    </source>
</reference>
<dbReference type="Gene3D" id="1.20.120.1910">
    <property type="entry name" value="Cysteine-tRNA ligase, C-terminal anti-codon recognition domain"/>
    <property type="match status" value="1"/>
</dbReference>
<sequence>MSEAPRHVTELADRRLKARAERDYATADALRQEIEQAGWLVRDSADGYQLTVKPPFEQWPSVRSIPVSAVTEEAERKRLDPIDDLAQAAEPSDDMVHAQRTWDASLATNRLDTAGVDLERQRFETSDVTVSVGLLVDGWADDLRRCVESVLQHTGAAILALDLGNVHGAGEALHELAERHPERISAWHVAEQPHWQGGTAGWGAARAKLMRLDSADVHVLMETSTVLEGDALTPLVKAIKDGAVAAGWKGVNPGRDDTEWNEAPPGRVRALLGYLMAVRRGAALKAFPEKARYYRNADLELSLALEGPLVVPEERLPVRQERHHGYHDVSAEYREREARRNYDGVLRMLRSS</sequence>
<dbReference type="RefSeq" id="WP_192779352.1">
    <property type="nucleotide sequence ID" value="NZ_BAAASY010000018.1"/>
</dbReference>
<dbReference type="InterPro" id="IPR029044">
    <property type="entry name" value="Nucleotide-diphossugar_trans"/>
</dbReference>
<keyword evidence="1" id="KW-0436">Ligase</keyword>
<evidence type="ECO:0000259" key="4">
    <source>
        <dbReference type="Pfam" id="PF23493"/>
    </source>
</evidence>
<dbReference type="Pfam" id="PF23493">
    <property type="entry name" value="CysS_C"/>
    <property type="match status" value="1"/>
</dbReference>
<accession>A0ABR9KU03</accession>
<evidence type="ECO:0000313" key="5">
    <source>
        <dbReference type="EMBL" id="MBE1565078.1"/>
    </source>
</evidence>
<dbReference type="SUPFAM" id="SSF47323">
    <property type="entry name" value="Anticodon-binding domain of a subclass of class I aminoacyl-tRNA synthetases"/>
    <property type="match status" value="1"/>
</dbReference>
<evidence type="ECO:0000313" key="6">
    <source>
        <dbReference type="Proteomes" id="UP000661607"/>
    </source>
</evidence>
<dbReference type="InterPro" id="IPR009080">
    <property type="entry name" value="tRNAsynth_Ia_anticodon-bd"/>
</dbReference>
<evidence type="ECO:0000256" key="2">
    <source>
        <dbReference type="ARBA" id="ARBA00022741"/>
    </source>
</evidence>
<organism evidence="5 6">
    <name type="scientific">Nonomuraea africana</name>
    <dbReference type="NCBI Taxonomy" id="46171"/>
    <lineage>
        <taxon>Bacteria</taxon>
        <taxon>Bacillati</taxon>
        <taxon>Actinomycetota</taxon>
        <taxon>Actinomycetes</taxon>
        <taxon>Streptosporangiales</taxon>
        <taxon>Streptosporangiaceae</taxon>
        <taxon>Nonomuraea</taxon>
    </lineage>
</organism>
<evidence type="ECO:0000256" key="3">
    <source>
        <dbReference type="ARBA" id="ARBA00022840"/>
    </source>
</evidence>
<keyword evidence="6" id="KW-1185">Reference proteome</keyword>
<name>A0ABR9KU03_9ACTN</name>
<proteinExistence type="predicted"/>
<comment type="caution">
    <text evidence="5">The sequence shown here is derived from an EMBL/GenBank/DDBJ whole genome shotgun (WGS) entry which is preliminary data.</text>
</comment>
<dbReference type="EMBL" id="JADBEF010000001">
    <property type="protein sequence ID" value="MBE1565078.1"/>
    <property type="molecule type" value="Genomic_DNA"/>
</dbReference>
<keyword evidence="2" id="KW-0547">Nucleotide-binding</keyword>
<evidence type="ECO:0000256" key="1">
    <source>
        <dbReference type="ARBA" id="ARBA00022598"/>
    </source>
</evidence>
<dbReference type="InterPro" id="IPR056411">
    <property type="entry name" value="CysS_C"/>
</dbReference>
<keyword evidence="3" id="KW-0067">ATP-binding</keyword>
<gene>
    <name evidence="5" type="ORF">H4W81_007857</name>
</gene>